<dbReference type="Proteomes" id="UP000015105">
    <property type="component" value="Chromosome 3D"/>
</dbReference>
<reference evidence="3" key="1">
    <citation type="journal article" date="2014" name="Science">
        <title>Ancient hybridizations among the ancestral genomes of bread wheat.</title>
        <authorList>
            <consortium name="International Wheat Genome Sequencing Consortium,"/>
            <person name="Marcussen T."/>
            <person name="Sandve S.R."/>
            <person name="Heier L."/>
            <person name="Spannagl M."/>
            <person name="Pfeifer M."/>
            <person name="Jakobsen K.S."/>
            <person name="Wulff B.B."/>
            <person name="Steuernagel B."/>
            <person name="Mayer K.F."/>
            <person name="Olsen O.A."/>
        </authorList>
    </citation>
    <scope>NUCLEOTIDE SEQUENCE [LARGE SCALE GENOMIC DNA]</scope>
    <source>
        <strain evidence="3">cv. AL8/78</strain>
    </source>
</reference>
<feature type="compositionally biased region" description="Polar residues" evidence="1">
    <location>
        <begin position="10"/>
        <end position="24"/>
    </location>
</feature>
<organism evidence="2 3">
    <name type="scientific">Aegilops tauschii subsp. strangulata</name>
    <name type="common">Goatgrass</name>
    <dbReference type="NCBI Taxonomy" id="200361"/>
    <lineage>
        <taxon>Eukaryota</taxon>
        <taxon>Viridiplantae</taxon>
        <taxon>Streptophyta</taxon>
        <taxon>Embryophyta</taxon>
        <taxon>Tracheophyta</taxon>
        <taxon>Spermatophyta</taxon>
        <taxon>Magnoliopsida</taxon>
        <taxon>Liliopsida</taxon>
        <taxon>Poales</taxon>
        <taxon>Poaceae</taxon>
        <taxon>BOP clade</taxon>
        <taxon>Pooideae</taxon>
        <taxon>Triticodae</taxon>
        <taxon>Triticeae</taxon>
        <taxon>Triticinae</taxon>
        <taxon>Aegilops</taxon>
    </lineage>
</organism>
<keyword evidence="3" id="KW-1185">Reference proteome</keyword>
<evidence type="ECO:0000313" key="2">
    <source>
        <dbReference type="EnsemblPlants" id="AET3Gv20936200.7"/>
    </source>
</evidence>
<reference evidence="2" key="3">
    <citation type="journal article" date="2017" name="Nature">
        <title>Genome sequence of the progenitor of the wheat D genome Aegilops tauschii.</title>
        <authorList>
            <person name="Luo M.C."/>
            <person name="Gu Y.Q."/>
            <person name="Puiu D."/>
            <person name="Wang H."/>
            <person name="Twardziok S.O."/>
            <person name="Deal K.R."/>
            <person name="Huo N."/>
            <person name="Zhu T."/>
            <person name="Wang L."/>
            <person name="Wang Y."/>
            <person name="McGuire P.E."/>
            <person name="Liu S."/>
            <person name="Long H."/>
            <person name="Ramasamy R.K."/>
            <person name="Rodriguez J.C."/>
            <person name="Van S.L."/>
            <person name="Yuan L."/>
            <person name="Wang Z."/>
            <person name="Xia Z."/>
            <person name="Xiao L."/>
            <person name="Anderson O.D."/>
            <person name="Ouyang S."/>
            <person name="Liang Y."/>
            <person name="Zimin A.V."/>
            <person name="Pertea G."/>
            <person name="Qi P."/>
            <person name="Bennetzen J.L."/>
            <person name="Dai X."/>
            <person name="Dawson M.W."/>
            <person name="Muller H.G."/>
            <person name="Kugler K."/>
            <person name="Rivarola-Duarte L."/>
            <person name="Spannagl M."/>
            <person name="Mayer K.F.X."/>
            <person name="Lu F.H."/>
            <person name="Bevan M.W."/>
            <person name="Leroy P."/>
            <person name="Li P."/>
            <person name="You F.M."/>
            <person name="Sun Q."/>
            <person name="Liu Z."/>
            <person name="Lyons E."/>
            <person name="Wicker T."/>
            <person name="Salzberg S.L."/>
            <person name="Devos K.M."/>
            <person name="Dvorak J."/>
        </authorList>
    </citation>
    <scope>NUCLEOTIDE SEQUENCE [LARGE SCALE GENOMIC DNA]</scope>
    <source>
        <strain evidence="2">cv. AL8/78</strain>
    </source>
</reference>
<dbReference type="Gramene" id="AET3Gv20936200.7">
    <property type="protein sequence ID" value="AET3Gv20936200.7"/>
    <property type="gene ID" value="AET3Gv20936200"/>
</dbReference>
<reference evidence="3" key="2">
    <citation type="journal article" date="2017" name="Nat. Plants">
        <title>The Aegilops tauschii genome reveals multiple impacts of transposons.</title>
        <authorList>
            <person name="Zhao G."/>
            <person name="Zou C."/>
            <person name="Li K."/>
            <person name="Wang K."/>
            <person name="Li T."/>
            <person name="Gao L."/>
            <person name="Zhang X."/>
            <person name="Wang H."/>
            <person name="Yang Z."/>
            <person name="Liu X."/>
            <person name="Jiang W."/>
            <person name="Mao L."/>
            <person name="Kong X."/>
            <person name="Jiao Y."/>
            <person name="Jia J."/>
        </authorList>
    </citation>
    <scope>NUCLEOTIDE SEQUENCE [LARGE SCALE GENOMIC DNA]</scope>
    <source>
        <strain evidence="3">cv. AL8/78</strain>
    </source>
</reference>
<dbReference type="EnsemblPlants" id="AET3Gv20936200.7">
    <property type="protein sequence ID" value="AET3Gv20936200.7"/>
    <property type="gene ID" value="AET3Gv20936200"/>
</dbReference>
<dbReference type="PANTHER" id="PTHR34480:SF11">
    <property type="entry name" value="OS05G0173500 PROTEIN"/>
    <property type="match status" value="1"/>
</dbReference>
<reference evidence="2" key="5">
    <citation type="journal article" date="2021" name="G3 (Bethesda)">
        <title>Aegilops tauschii genome assembly Aet v5.0 features greater sequence contiguity and improved annotation.</title>
        <authorList>
            <person name="Wang L."/>
            <person name="Zhu T."/>
            <person name="Rodriguez J.C."/>
            <person name="Deal K.R."/>
            <person name="Dubcovsky J."/>
            <person name="McGuire P.E."/>
            <person name="Lux T."/>
            <person name="Spannagl M."/>
            <person name="Mayer K.F.X."/>
            <person name="Baldrich P."/>
            <person name="Meyers B.C."/>
            <person name="Huo N."/>
            <person name="Gu Y.Q."/>
            <person name="Zhou H."/>
            <person name="Devos K.M."/>
            <person name="Bennetzen J.L."/>
            <person name="Unver T."/>
            <person name="Budak H."/>
            <person name="Gulick P.J."/>
            <person name="Galiba G."/>
            <person name="Kalapos B."/>
            <person name="Nelson D.R."/>
            <person name="Li P."/>
            <person name="You F.M."/>
            <person name="Luo M.C."/>
            <person name="Dvorak J."/>
        </authorList>
    </citation>
    <scope>NUCLEOTIDE SEQUENCE [LARGE SCALE GENOMIC DNA]</scope>
    <source>
        <strain evidence="2">cv. AL8/78</strain>
    </source>
</reference>
<accession>A0A453GAC2</accession>
<sequence length="410" mass="48067">MDKLTPPASRGNSSSQESTLTPEKTVNIPIPATEEKKVLTDHKQEQGLEELQNLLDLDQEAIMTKCRLLIEKLNTASVLVFPSTCDEKQQLEVYQRLSRYYIQALELSSFREKLEDAQRNKQLDALYVYENIFLQRVKQDPEWYFHPEQCKLAGLDDYQRLVLRDDPMYGDWDEYRLTYHTYQGDLEYVKFREEISAKIKWIEDEAALFGDQRMRNELVALFQSLKIALQFRDIPGRSVMSGFREHINNLRFDFKDRKDLVGLYLELWKRVAKNKVVFSCLNLHHNQENLWCSCSLCASFVCLLTLIFTCLDIAKVNFGEALRQLYKEDIFPSRRALIKFALDSCPDTSLVKYNYDTYVDGIDEKLPEDEAHPLIMEAVKKMFKKRKNYLDYTRKKLEIAARIGLIPTTA</sequence>
<protein>
    <submittedName>
        <fullName evidence="2">Uncharacterized protein</fullName>
    </submittedName>
</protein>
<dbReference type="AlphaFoldDB" id="A0A453GAC2"/>
<reference evidence="2" key="4">
    <citation type="submission" date="2019-03" db="UniProtKB">
        <authorList>
            <consortium name="EnsemblPlants"/>
        </authorList>
    </citation>
    <scope>IDENTIFICATION</scope>
</reference>
<evidence type="ECO:0000256" key="1">
    <source>
        <dbReference type="SAM" id="MobiDB-lite"/>
    </source>
</evidence>
<feature type="region of interest" description="Disordered" evidence="1">
    <location>
        <begin position="1"/>
        <end position="30"/>
    </location>
</feature>
<name>A0A453GAC2_AEGTS</name>
<evidence type="ECO:0000313" key="3">
    <source>
        <dbReference type="Proteomes" id="UP000015105"/>
    </source>
</evidence>
<proteinExistence type="predicted"/>
<dbReference type="PANTHER" id="PTHR34480">
    <property type="entry name" value="OS01G0967800 PROTEIN-RELATED"/>
    <property type="match status" value="1"/>
</dbReference>